<dbReference type="InterPro" id="IPR050109">
    <property type="entry name" value="HTH-type_TetR-like_transc_reg"/>
</dbReference>
<dbReference type="PROSITE" id="PS50977">
    <property type="entry name" value="HTH_TETR_2"/>
    <property type="match status" value="1"/>
</dbReference>
<dbReference type="PRINTS" id="PR00455">
    <property type="entry name" value="HTHTETR"/>
</dbReference>
<keyword evidence="1 2" id="KW-0238">DNA-binding</keyword>
<dbReference type="PANTHER" id="PTHR30055:SF226">
    <property type="entry name" value="HTH-TYPE TRANSCRIPTIONAL REGULATOR PKSA"/>
    <property type="match status" value="1"/>
</dbReference>
<dbReference type="AlphaFoldDB" id="A0A1Y1SIW0"/>
<dbReference type="EMBL" id="AQQV01000001">
    <property type="protein sequence ID" value="ORE89615.1"/>
    <property type="molecule type" value="Genomic_DNA"/>
</dbReference>
<name>A0A1Y1SIW0_9GAMM</name>
<evidence type="ECO:0000259" key="4">
    <source>
        <dbReference type="PROSITE" id="PS50977"/>
    </source>
</evidence>
<organism evidence="5 6">
    <name type="scientific">Oceanococcus atlanticus</name>
    <dbReference type="NCBI Taxonomy" id="1317117"/>
    <lineage>
        <taxon>Bacteria</taxon>
        <taxon>Pseudomonadati</taxon>
        <taxon>Pseudomonadota</taxon>
        <taxon>Gammaproteobacteria</taxon>
        <taxon>Chromatiales</taxon>
        <taxon>Oceanococcaceae</taxon>
        <taxon>Oceanococcus</taxon>
    </lineage>
</organism>
<evidence type="ECO:0000256" key="1">
    <source>
        <dbReference type="ARBA" id="ARBA00023125"/>
    </source>
</evidence>
<proteinExistence type="predicted"/>
<dbReference type="InterPro" id="IPR009057">
    <property type="entry name" value="Homeodomain-like_sf"/>
</dbReference>
<evidence type="ECO:0000313" key="5">
    <source>
        <dbReference type="EMBL" id="ORE89615.1"/>
    </source>
</evidence>
<reference evidence="5 6" key="1">
    <citation type="submission" date="2013-04" db="EMBL/GenBank/DDBJ databases">
        <title>Oceanococcus atlanticus 22II-S10r2 Genome Sequencing.</title>
        <authorList>
            <person name="Lai Q."/>
            <person name="Li G."/>
            <person name="Shao Z."/>
        </authorList>
    </citation>
    <scope>NUCLEOTIDE SEQUENCE [LARGE SCALE GENOMIC DNA]</scope>
    <source>
        <strain evidence="5 6">22II-S10r2</strain>
    </source>
</reference>
<dbReference type="RefSeq" id="WP_158523088.1">
    <property type="nucleotide sequence ID" value="NZ_AQQV01000001.1"/>
</dbReference>
<dbReference type="InterPro" id="IPR036271">
    <property type="entry name" value="Tet_transcr_reg_TetR-rel_C_sf"/>
</dbReference>
<protein>
    <submittedName>
        <fullName evidence="5">Putative transcriptional regulator</fullName>
    </submittedName>
</protein>
<accession>A0A1Y1SIW0</accession>
<feature type="DNA-binding region" description="H-T-H motif" evidence="2">
    <location>
        <begin position="51"/>
        <end position="70"/>
    </location>
</feature>
<dbReference type="PANTHER" id="PTHR30055">
    <property type="entry name" value="HTH-TYPE TRANSCRIPTIONAL REGULATOR RUTR"/>
    <property type="match status" value="1"/>
</dbReference>
<feature type="region of interest" description="Disordered" evidence="3">
    <location>
        <begin position="1"/>
        <end position="30"/>
    </location>
</feature>
<dbReference type="Proteomes" id="UP000192342">
    <property type="component" value="Unassembled WGS sequence"/>
</dbReference>
<keyword evidence="6" id="KW-1185">Reference proteome</keyword>
<evidence type="ECO:0000313" key="6">
    <source>
        <dbReference type="Proteomes" id="UP000192342"/>
    </source>
</evidence>
<evidence type="ECO:0000256" key="3">
    <source>
        <dbReference type="SAM" id="MobiDB-lite"/>
    </source>
</evidence>
<dbReference type="GO" id="GO:0003700">
    <property type="term" value="F:DNA-binding transcription factor activity"/>
    <property type="evidence" value="ECO:0007669"/>
    <property type="project" value="TreeGrafter"/>
</dbReference>
<dbReference type="OrthoDB" id="9790413at2"/>
<dbReference type="GO" id="GO:0000976">
    <property type="term" value="F:transcription cis-regulatory region binding"/>
    <property type="evidence" value="ECO:0007669"/>
    <property type="project" value="TreeGrafter"/>
</dbReference>
<dbReference type="STRING" id="1317117.ATO7_07030"/>
<dbReference type="Gene3D" id="1.10.357.10">
    <property type="entry name" value="Tetracycline Repressor, domain 2"/>
    <property type="match status" value="1"/>
</dbReference>
<comment type="caution">
    <text evidence="5">The sequence shown here is derived from an EMBL/GenBank/DDBJ whole genome shotgun (WGS) entry which is preliminary data.</text>
</comment>
<evidence type="ECO:0000256" key="2">
    <source>
        <dbReference type="PROSITE-ProRule" id="PRU00335"/>
    </source>
</evidence>
<gene>
    <name evidence="5" type="ORF">ATO7_07030</name>
</gene>
<sequence length="224" mass="25130">MALNTSLPNPLRKSARRYAGQSSEERQRERRKRLMNTAFELFTSDGYQNTTVERICSEAKVTTRHFYQHFRNREALLEALLARLREEVTAVVLNAMEKRSDPMQRAMLTVQAFVDYYLGDPRRARIGSVESVGVSPRLEALRRKSVRQFAQLITIAANDLVAAGQLPDRDYHLPAVALVGATHELIAEWLTGDTGLDAAAISREVSGMFEALIVGARELGTTPR</sequence>
<dbReference type="SUPFAM" id="SSF48498">
    <property type="entry name" value="Tetracyclin repressor-like, C-terminal domain"/>
    <property type="match status" value="1"/>
</dbReference>
<dbReference type="Pfam" id="PF00440">
    <property type="entry name" value="TetR_N"/>
    <property type="match status" value="1"/>
</dbReference>
<dbReference type="SUPFAM" id="SSF46689">
    <property type="entry name" value="Homeodomain-like"/>
    <property type="match status" value="1"/>
</dbReference>
<feature type="domain" description="HTH tetR-type" evidence="4">
    <location>
        <begin position="28"/>
        <end position="88"/>
    </location>
</feature>
<dbReference type="InterPro" id="IPR001647">
    <property type="entry name" value="HTH_TetR"/>
</dbReference>